<protein>
    <recommendedName>
        <fullName evidence="4">Transmembrane protein</fullName>
    </recommendedName>
</protein>
<feature type="transmembrane region" description="Helical" evidence="1">
    <location>
        <begin position="46"/>
        <end position="63"/>
    </location>
</feature>
<evidence type="ECO:0000313" key="3">
    <source>
        <dbReference type="Proteomes" id="UP000029391"/>
    </source>
</evidence>
<dbReference type="STRING" id="1121013.GCA_000426365_00825"/>
<reference evidence="2 3" key="1">
    <citation type="submission" date="2013-09" db="EMBL/GenBank/DDBJ databases">
        <title>Genome sequencing of Arenimonas composti.</title>
        <authorList>
            <person name="Chen F."/>
            <person name="Wang G."/>
        </authorList>
    </citation>
    <scope>NUCLEOTIDE SEQUENCE [LARGE SCALE GENOMIC DNA]</scope>
    <source>
        <strain evidence="2 3">TR7-09</strain>
    </source>
</reference>
<feature type="transmembrane region" description="Helical" evidence="1">
    <location>
        <begin position="69"/>
        <end position="86"/>
    </location>
</feature>
<evidence type="ECO:0008006" key="4">
    <source>
        <dbReference type="Google" id="ProtNLM"/>
    </source>
</evidence>
<dbReference type="RefSeq" id="WP_051239452.1">
    <property type="nucleotide sequence ID" value="NZ_AUFF01000001.1"/>
</dbReference>
<feature type="transmembrane region" description="Helical" evidence="1">
    <location>
        <begin position="143"/>
        <end position="160"/>
    </location>
</feature>
<keyword evidence="1" id="KW-1133">Transmembrane helix</keyword>
<evidence type="ECO:0000256" key="1">
    <source>
        <dbReference type="SAM" id="Phobius"/>
    </source>
</evidence>
<feature type="transmembrane region" description="Helical" evidence="1">
    <location>
        <begin position="6"/>
        <end position="25"/>
    </location>
</feature>
<gene>
    <name evidence="2" type="ORF">P873_07375</name>
</gene>
<keyword evidence="1" id="KW-0812">Transmembrane</keyword>
<dbReference type="eggNOG" id="ENOG5032RE6">
    <property type="taxonomic scope" value="Bacteria"/>
</dbReference>
<proteinExistence type="predicted"/>
<organism evidence="2 3">
    <name type="scientific">Arenimonas composti TR7-09 = DSM 18010</name>
    <dbReference type="NCBI Taxonomy" id="1121013"/>
    <lineage>
        <taxon>Bacteria</taxon>
        <taxon>Pseudomonadati</taxon>
        <taxon>Pseudomonadota</taxon>
        <taxon>Gammaproteobacteria</taxon>
        <taxon>Lysobacterales</taxon>
        <taxon>Lysobacteraceae</taxon>
        <taxon>Arenimonas</taxon>
    </lineage>
</organism>
<sequence length="174" mass="18794">MLAYTDSTAFAAYAAYLCWLIAGFADFRIHRRTAIAHTSGLAESRLHLLQLALIGGGVLLWLACEPSRTLLWISAGLVVAHAVVAWRDTSTAWGRREIGPLEQHVHSVLDAAAPVALAILAGMNLQAPHGFALREPALRPGVWAMWLAPALLLVLLPALLEFRTCLAASRVSRS</sequence>
<dbReference type="AlphaFoldDB" id="A0A091BFI2"/>
<evidence type="ECO:0000313" key="2">
    <source>
        <dbReference type="EMBL" id="KFN50476.1"/>
    </source>
</evidence>
<name>A0A091BFI2_9GAMM</name>
<keyword evidence="1" id="KW-0472">Membrane</keyword>
<dbReference type="Proteomes" id="UP000029391">
    <property type="component" value="Unassembled WGS sequence"/>
</dbReference>
<comment type="caution">
    <text evidence="2">The sequence shown here is derived from an EMBL/GenBank/DDBJ whole genome shotgun (WGS) entry which is preliminary data.</text>
</comment>
<keyword evidence="3" id="KW-1185">Reference proteome</keyword>
<accession>A0A091BFI2</accession>
<feature type="transmembrane region" description="Helical" evidence="1">
    <location>
        <begin position="107"/>
        <end position="123"/>
    </location>
</feature>
<dbReference type="EMBL" id="AWXU01000020">
    <property type="protein sequence ID" value="KFN50476.1"/>
    <property type="molecule type" value="Genomic_DNA"/>
</dbReference>
<dbReference type="OrthoDB" id="6028296at2"/>